<name>A0A660SLR9_UNCW3</name>
<gene>
    <name evidence="1" type="ORF">DRP53_00495</name>
</gene>
<sequence length="293" mass="33522">MGDHHFQIRSIIVLLPLLLFAQEGKHIIGEEVIKGEKKKIIDEKKIEVIPPFNPGEPIDTILAGERYIFDNELYNTIDRLNAPILYLHSEYLKVPLVSRLFKRVIYLFFPTFEQTVSSWKLEISDSQGNTVRTFTGRGLPPTRLEWDGRTDEGDMVITGEFYNLIFTAYDAIGNPTRIPGGRVLWIRGISYQEGSSHIVSIAGSELFKKNSPHLRADATELLDEMANEVKTYFSKEVVVYCYTQSEPLSSQWCRRIREELENRLVLPPGGLKVSPRFIPGLEPKFSKVELVIH</sequence>
<comment type="caution">
    <text evidence="1">The sequence shown here is derived from an EMBL/GenBank/DDBJ whole genome shotgun (WGS) entry which is preliminary data.</text>
</comment>
<dbReference type="EMBL" id="QNBE01000003">
    <property type="protein sequence ID" value="RKX71697.1"/>
    <property type="molecule type" value="Genomic_DNA"/>
</dbReference>
<accession>A0A660SLR9</accession>
<evidence type="ECO:0000313" key="2">
    <source>
        <dbReference type="Proteomes" id="UP000268469"/>
    </source>
</evidence>
<protein>
    <submittedName>
        <fullName evidence="1">Uncharacterized protein</fullName>
    </submittedName>
</protein>
<dbReference type="Proteomes" id="UP000268469">
    <property type="component" value="Unassembled WGS sequence"/>
</dbReference>
<evidence type="ECO:0000313" key="1">
    <source>
        <dbReference type="EMBL" id="RKX71697.1"/>
    </source>
</evidence>
<reference evidence="1 2" key="1">
    <citation type="submission" date="2018-06" db="EMBL/GenBank/DDBJ databases">
        <title>Extensive metabolic versatility and redundancy in microbially diverse, dynamic hydrothermal sediments.</title>
        <authorList>
            <person name="Dombrowski N."/>
            <person name="Teske A."/>
            <person name="Baker B.J."/>
        </authorList>
    </citation>
    <scope>NUCLEOTIDE SEQUENCE [LARGE SCALE GENOMIC DNA]</scope>
    <source>
        <strain evidence="1">B36_G15</strain>
    </source>
</reference>
<dbReference type="Gene3D" id="2.60.40.4070">
    <property type="match status" value="1"/>
</dbReference>
<organism evidence="1 2">
    <name type="scientific">candidate division WOR-3 bacterium</name>
    <dbReference type="NCBI Taxonomy" id="2052148"/>
    <lineage>
        <taxon>Bacteria</taxon>
        <taxon>Bacteria division WOR-3</taxon>
    </lineage>
</organism>
<dbReference type="AlphaFoldDB" id="A0A660SLR9"/>
<proteinExistence type="predicted"/>